<evidence type="ECO:0000256" key="1">
    <source>
        <dbReference type="SAM" id="MobiDB-lite"/>
    </source>
</evidence>
<feature type="region of interest" description="Disordered" evidence="1">
    <location>
        <begin position="472"/>
        <end position="636"/>
    </location>
</feature>
<evidence type="ECO:0000313" key="3">
    <source>
        <dbReference type="Proteomes" id="UP000274082"/>
    </source>
</evidence>
<protein>
    <submittedName>
        <fullName evidence="2">Uncharacterized protein</fullName>
    </submittedName>
</protein>
<feature type="compositionally biased region" description="Polar residues" evidence="1">
    <location>
        <begin position="510"/>
        <end position="520"/>
    </location>
</feature>
<dbReference type="Proteomes" id="UP000274082">
    <property type="component" value="Chromosome 32"/>
</dbReference>
<feature type="compositionally biased region" description="Polar residues" evidence="1">
    <location>
        <begin position="551"/>
        <end position="565"/>
    </location>
</feature>
<evidence type="ECO:0000313" key="2">
    <source>
        <dbReference type="EMBL" id="AYU81823.1"/>
    </source>
</evidence>
<dbReference type="VEuPathDB" id="TriTrypDB:LDHU3_32.3410"/>
<dbReference type="AlphaFoldDB" id="A0A3Q8IGY3"/>
<feature type="compositionally biased region" description="Basic and acidic residues" evidence="1">
    <location>
        <begin position="533"/>
        <end position="550"/>
    </location>
</feature>
<proteinExistence type="predicted"/>
<feature type="compositionally biased region" description="Low complexity" evidence="1">
    <location>
        <begin position="473"/>
        <end position="487"/>
    </location>
</feature>
<name>A0A3Q8IGY3_LEIDO</name>
<dbReference type="VEuPathDB" id="TriTrypDB:LdBPK_322740.1"/>
<organism evidence="2 3">
    <name type="scientific">Leishmania donovani</name>
    <dbReference type="NCBI Taxonomy" id="5661"/>
    <lineage>
        <taxon>Eukaryota</taxon>
        <taxon>Discoba</taxon>
        <taxon>Euglenozoa</taxon>
        <taxon>Kinetoplastea</taxon>
        <taxon>Metakinetoplastina</taxon>
        <taxon>Trypanosomatida</taxon>
        <taxon>Trypanosomatidae</taxon>
        <taxon>Leishmaniinae</taxon>
        <taxon>Leishmania</taxon>
    </lineage>
</organism>
<gene>
    <name evidence="2" type="ORF">LdCL_320033200</name>
</gene>
<keyword evidence="3" id="KW-1185">Reference proteome</keyword>
<reference evidence="2 3" key="1">
    <citation type="journal article" date="2018" name="Sci. Rep.">
        <title>A complete Leishmania donovani reference genome identifies novel genetic variations associated with virulence.</title>
        <authorList>
            <person name="Lypaczewski P."/>
            <person name="Hoshizaki J."/>
            <person name="Zhang W.-W."/>
            <person name="McCall L.-I."/>
            <person name="Torcivia-Rodriguez J."/>
            <person name="Simonyan V."/>
            <person name="Kaur A."/>
            <person name="Dewar K."/>
            <person name="Matlashewski G."/>
        </authorList>
    </citation>
    <scope>NUCLEOTIDE SEQUENCE [LARGE SCALE GENOMIC DNA]</scope>
    <source>
        <strain evidence="2 3">LdCL</strain>
    </source>
</reference>
<dbReference type="OrthoDB" id="265347at2759"/>
<dbReference type="EMBL" id="CP029531">
    <property type="protein sequence ID" value="AYU81823.1"/>
    <property type="molecule type" value="Genomic_DNA"/>
</dbReference>
<sequence>MVMAGREDAVAAYCANLAVTYERLAHVLAVPLIDHELYSCLFLHPLLHEHCVEARGLSFNGAAASAATFSPNASAVDHRGDALVALGGTELVVAALRAHEQQTLLVMQAIALRESVMTRIWACCRAYNDGQASLEEAQHTVLCLLEEHQIVTMLTVESVVEWRQALSRPYPFLLKNGDNYLMNIVHDCAALGTTAVVRSLSHVHLERDPMCASVDLRRLLHRLEIKHRTRLVNSGAMWKLGLHPIRAITSSRLPTGSACGSYVSAAPPSTCTSPKAHGGAPETQPYAGTSLDFLTEVTRLAEGLSKAGGRHCAPQPLPSASASTSSIAAGVSSSSGATAALHCLPLPSPRGDAAVQQEKQRRLLTATQVLEKEASVQRMLIKDLYDLAHVQERFVPLLDVTGLFKPHDCGTAEKDIPADSWPLDKAAWPSLATMERRVDRLSCMSTAREELQAKHLLPAWERRMSNSIADLATSTGTRSSTHTTSLSLPAEGSRAPFQPMPTRAAPRGSVMTTTTRSSRCADSLESSDDTDNETFRMQREHTSPPREDATSHATFSPASHSSTPGFPSLSAVARAPTVAASQARHASSSSSSLYSSRVTSSSSSSQTPSRKPSLEELRQQLLTEHGLNSGFASMSR</sequence>
<dbReference type="VEuPathDB" id="TriTrypDB:LdCL_320033200"/>
<feature type="compositionally biased region" description="Low complexity" evidence="1">
    <location>
        <begin position="587"/>
        <end position="611"/>
    </location>
</feature>
<accession>A0A3Q8IGY3</accession>